<feature type="compositionally biased region" description="Acidic residues" evidence="7">
    <location>
        <begin position="26"/>
        <end position="35"/>
    </location>
</feature>
<keyword evidence="3 6" id="KW-0863">Zinc-finger</keyword>
<evidence type="ECO:0000256" key="4">
    <source>
        <dbReference type="ARBA" id="ARBA00022833"/>
    </source>
</evidence>
<feature type="domain" description="C2H2-type" evidence="8">
    <location>
        <begin position="82"/>
        <end position="106"/>
    </location>
</feature>
<evidence type="ECO:0000256" key="1">
    <source>
        <dbReference type="ARBA" id="ARBA00022723"/>
    </source>
</evidence>
<organism evidence="9 10">
    <name type="scientific">Pseudocercospora eumusae</name>
    <dbReference type="NCBI Taxonomy" id="321146"/>
    <lineage>
        <taxon>Eukaryota</taxon>
        <taxon>Fungi</taxon>
        <taxon>Dikarya</taxon>
        <taxon>Ascomycota</taxon>
        <taxon>Pezizomycotina</taxon>
        <taxon>Dothideomycetes</taxon>
        <taxon>Dothideomycetidae</taxon>
        <taxon>Mycosphaerellales</taxon>
        <taxon>Mycosphaerellaceae</taxon>
        <taxon>Pseudocercospora</taxon>
    </lineage>
</organism>
<evidence type="ECO:0000259" key="8">
    <source>
        <dbReference type="PROSITE" id="PS50157"/>
    </source>
</evidence>
<evidence type="ECO:0000256" key="6">
    <source>
        <dbReference type="PROSITE-ProRule" id="PRU00042"/>
    </source>
</evidence>
<dbReference type="PANTHER" id="PTHR24388:SF53">
    <property type="entry name" value="CHORION TRANSCRIPTION FACTOR CF2-RELATED"/>
    <property type="match status" value="1"/>
</dbReference>
<keyword evidence="5" id="KW-0539">Nucleus</keyword>
<keyword evidence="10" id="KW-1185">Reference proteome</keyword>
<dbReference type="GO" id="GO:0000978">
    <property type="term" value="F:RNA polymerase II cis-regulatory region sequence-specific DNA binding"/>
    <property type="evidence" value="ECO:0007669"/>
    <property type="project" value="TreeGrafter"/>
</dbReference>
<feature type="compositionally biased region" description="Polar residues" evidence="7">
    <location>
        <begin position="37"/>
        <end position="46"/>
    </location>
</feature>
<dbReference type="AlphaFoldDB" id="A0A139HFC7"/>
<feature type="domain" description="C2H2-type" evidence="8">
    <location>
        <begin position="141"/>
        <end position="171"/>
    </location>
</feature>
<evidence type="ECO:0000256" key="5">
    <source>
        <dbReference type="ARBA" id="ARBA00023242"/>
    </source>
</evidence>
<dbReference type="InterPro" id="IPR050527">
    <property type="entry name" value="Snail/Krueppel_Znf"/>
</dbReference>
<keyword evidence="4" id="KW-0862">Zinc</keyword>
<reference evidence="9 10" key="1">
    <citation type="submission" date="2015-07" db="EMBL/GenBank/DDBJ databases">
        <title>Comparative genomics of the Sigatoka disease complex on banana suggests a link between parallel evolutionary changes in Pseudocercospora fijiensis and Pseudocercospora eumusae and increased virulence on the banana host.</title>
        <authorList>
            <person name="Chang T.-C."/>
            <person name="Salvucci A."/>
            <person name="Crous P.W."/>
            <person name="Stergiopoulos I."/>
        </authorList>
    </citation>
    <scope>NUCLEOTIDE SEQUENCE [LARGE SCALE GENOMIC DNA]</scope>
    <source>
        <strain evidence="9 10">CBS 114824</strain>
    </source>
</reference>
<gene>
    <name evidence="9" type="ORF">AC578_629</name>
</gene>
<dbReference type="Gene3D" id="3.30.160.60">
    <property type="entry name" value="Classic Zinc Finger"/>
    <property type="match status" value="1"/>
</dbReference>
<dbReference type="Pfam" id="PF00096">
    <property type="entry name" value="zf-C2H2"/>
    <property type="match status" value="2"/>
</dbReference>
<comment type="caution">
    <text evidence="9">The sequence shown here is derived from an EMBL/GenBank/DDBJ whole genome shotgun (WGS) entry which is preliminary data.</text>
</comment>
<dbReference type="EMBL" id="LFZN01000060">
    <property type="protein sequence ID" value="KXT01174.1"/>
    <property type="molecule type" value="Genomic_DNA"/>
</dbReference>
<evidence type="ECO:0000256" key="7">
    <source>
        <dbReference type="SAM" id="MobiDB-lite"/>
    </source>
</evidence>
<feature type="domain" description="C2H2-type" evidence="8">
    <location>
        <begin position="51"/>
        <end position="81"/>
    </location>
</feature>
<keyword evidence="1" id="KW-0479">Metal-binding</keyword>
<dbReference type="STRING" id="321146.A0A139HFC7"/>
<dbReference type="GO" id="GO:0000981">
    <property type="term" value="F:DNA-binding transcription factor activity, RNA polymerase II-specific"/>
    <property type="evidence" value="ECO:0007669"/>
    <property type="project" value="TreeGrafter"/>
</dbReference>
<evidence type="ECO:0000256" key="2">
    <source>
        <dbReference type="ARBA" id="ARBA00022737"/>
    </source>
</evidence>
<evidence type="ECO:0000313" key="10">
    <source>
        <dbReference type="Proteomes" id="UP000070133"/>
    </source>
</evidence>
<protein>
    <recommendedName>
        <fullName evidence="8">C2H2-type domain-containing protein</fullName>
    </recommendedName>
</protein>
<dbReference type="OrthoDB" id="6077919at2759"/>
<feature type="region of interest" description="Disordered" evidence="7">
    <location>
        <begin position="1"/>
        <end position="52"/>
    </location>
</feature>
<feature type="compositionally biased region" description="Low complexity" evidence="7">
    <location>
        <begin position="9"/>
        <end position="25"/>
    </location>
</feature>
<evidence type="ECO:0000256" key="3">
    <source>
        <dbReference type="ARBA" id="ARBA00022771"/>
    </source>
</evidence>
<dbReference type="SUPFAM" id="SSF57667">
    <property type="entry name" value="beta-beta-alpha zinc fingers"/>
    <property type="match status" value="1"/>
</dbReference>
<name>A0A139HFC7_9PEZI</name>
<dbReference type="PROSITE" id="PS00028">
    <property type="entry name" value="ZINC_FINGER_C2H2_1"/>
    <property type="match status" value="3"/>
</dbReference>
<evidence type="ECO:0000313" key="9">
    <source>
        <dbReference type="EMBL" id="KXT01174.1"/>
    </source>
</evidence>
<dbReference type="SMART" id="SM00355">
    <property type="entry name" value="ZnF_C2H2"/>
    <property type="match status" value="3"/>
</dbReference>
<dbReference type="InterPro" id="IPR036236">
    <property type="entry name" value="Znf_C2H2_sf"/>
</dbReference>
<dbReference type="GO" id="GO:0008270">
    <property type="term" value="F:zinc ion binding"/>
    <property type="evidence" value="ECO:0007669"/>
    <property type="project" value="UniProtKB-KW"/>
</dbReference>
<keyword evidence="2" id="KW-0677">Repeat</keyword>
<sequence length="171" mass="19295">MPLSDMVEASAADSDCDSDGSIAIDADLEAEDEVDQPQRTQEQGNQPRGDFPCLESSCGKVFKRVGLLHQHQRHAHPNERLFHCEICDKAYKTKSHLTEHKKSRRHKLRLAVSVEPSAMPEPQNADSCPGLRKVAQSRGTYVCSRNECGKVFDIASRFRRHEKTSHRNKQS</sequence>
<dbReference type="PROSITE" id="PS50157">
    <property type="entry name" value="ZINC_FINGER_C2H2_2"/>
    <property type="match status" value="3"/>
</dbReference>
<proteinExistence type="predicted"/>
<dbReference type="InterPro" id="IPR013087">
    <property type="entry name" value="Znf_C2H2_type"/>
</dbReference>
<dbReference type="PANTHER" id="PTHR24388">
    <property type="entry name" value="ZINC FINGER PROTEIN"/>
    <property type="match status" value="1"/>
</dbReference>
<dbReference type="Proteomes" id="UP000070133">
    <property type="component" value="Unassembled WGS sequence"/>
</dbReference>
<accession>A0A139HFC7</accession>